<dbReference type="CDD" id="cd02440">
    <property type="entry name" value="AdoMet_MTases"/>
    <property type="match status" value="1"/>
</dbReference>
<keyword evidence="8" id="KW-1185">Reference proteome</keyword>
<dbReference type="PANTHER" id="PTHR13393:SF0">
    <property type="entry name" value="RNA N6-ADENOSINE-METHYLTRANSFERASE METTL16"/>
    <property type="match status" value="1"/>
</dbReference>
<dbReference type="GO" id="GO:0070475">
    <property type="term" value="P:rRNA base methylation"/>
    <property type="evidence" value="ECO:0007669"/>
    <property type="project" value="TreeGrafter"/>
</dbReference>
<evidence type="ECO:0000256" key="4">
    <source>
        <dbReference type="ARBA" id="ARBA00022691"/>
    </source>
</evidence>
<dbReference type="InterPro" id="IPR029063">
    <property type="entry name" value="SAM-dependent_MTases_sf"/>
</dbReference>
<feature type="binding site" evidence="6">
    <location>
        <position position="128"/>
    </location>
    <ligand>
        <name>S-adenosyl-L-methionine</name>
        <dbReference type="ChEBI" id="CHEBI:59789"/>
    </ligand>
</feature>
<dbReference type="GO" id="GO:0120049">
    <property type="term" value="P:snRNA (adenine-N6)-methylation"/>
    <property type="evidence" value="ECO:0007669"/>
    <property type="project" value="EnsemblFungi"/>
</dbReference>
<sequence>MHPNNPYHNNPPDFVTLAEQYPSLRPYVVLNIKGDRTRGSLNFRDPMALRELTYCLLHRDFSIKLDIPINSLCPAIPNRVNYICWIEDLMRNETESVIHGIDIGTGASCIYPLLGCTRNKNWRIMATDINDRSLQFAAKNVIMNNLQDTIVLLKSHPKKIFPGMLFQESEKIYDFCMCNPPFYEDEQDIQESHDSKEGLPSAVCLGMPNEMITAGGETQFVQRMIDESCIWRTRIRWYTSMLGKKTSVDKVVAYLKENNIFNITFTTFRQGRTTRWAVGWSFGDERASMKSMQQASKKMAKLSSTATVLSFTALNITIEEAVARRLK</sequence>
<feature type="binding site" evidence="6">
    <location>
        <position position="79"/>
    </location>
    <ligand>
        <name>S-adenosyl-L-methionine</name>
        <dbReference type="ChEBI" id="CHEBI:59789"/>
    </ligand>
</feature>
<evidence type="ECO:0000256" key="6">
    <source>
        <dbReference type="PIRSR" id="PIRSR037350-1"/>
    </source>
</evidence>
<keyword evidence="4 6" id="KW-0949">S-adenosyl-L-methionine</keyword>
<keyword evidence="2 5" id="KW-0489">Methyltransferase</keyword>
<dbReference type="OrthoDB" id="514248at2759"/>
<dbReference type="SUPFAM" id="SSF53335">
    <property type="entry name" value="S-adenosyl-L-methionine-dependent methyltransferases"/>
    <property type="match status" value="1"/>
</dbReference>
<organism evidence="7 8">
    <name type="scientific">Lobosporangium transversale</name>
    <dbReference type="NCBI Taxonomy" id="64571"/>
    <lineage>
        <taxon>Eukaryota</taxon>
        <taxon>Fungi</taxon>
        <taxon>Fungi incertae sedis</taxon>
        <taxon>Mucoromycota</taxon>
        <taxon>Mortierellomycotina</taxon>
        <taxon>Mortierellomycetes</taxon>
        <taxon>Mortierellales</taxon>
        <taxon>Mortierellaceae</taxon>
        <taxon>Lobosporangium</taxon>
    </lineage>
</organism>
<evidence type="ECO:0000256" key="3">
    <source>
        <dbReference type="ARBA" id="ARBA00022679"/>
    </source>
</evidence>
<dbReference type="AlphaFoldDB" id="A0A1Y2GH82"/>
<dbReference type="InterPro" id="IPR010286">
    <property type="entry name" value="METTL16/RlmF"/>
</dbReference>
<comment type="similarity">
    <text evidence="1 5">Belongs to the methyltransferase superfamily. METTL16/RlmF family.</text>
</comment>
<dbReference type="PANTHER" id="PTHR13393">
    <property type="entry name" value="SAM-DEPENDENT METHYLTRANSFERASE"/>
    <property type="match status" value="1"/>
</dbReference>
<dbReference type="InParanoid" id="A0A1Y2GH82"/>
<dbReference type="Gene3D" id="3.40.50.150">
    <property type="entry name" value="Vaccinia Virus protein VP39"/>
    <property type="match status" value="1"/>
</dbReference>
<dbReference type="GO" id="GO:0005634">
    <property type="term" value="C:nucleus"/>
    <property type="evidence" value="ECO:0007669"/>
    <property type="project" value="TreeGrafter"/>
</dbReference>
<dbReference type="EC" id="2.1.1.-" evidence="5"/>
<dbReference type="InterPro" id="IPR017182">
    <property type="entry name" value="METTL16/PsiM"/>
</dbReference>
<comment type="caution">
    <text evidence="7">The sequence shown here is derived from an EMBL/GenBank/DDBJ whole genome shotgun (WGS) entry which is preliminary data.</text>
</comment>
<proteinExistence type="inferred from homology"/>
<name>A0A1Y2GH82_9FUNG</name>
<evidence type="ECO:0000313" key="7">
    <source>
        <dbReference type="EMBL" id="ORZ09676.1"/>
    </source>
</evidence>
<dbReference type="Pfam" id="PF05971">
    <property type="entry name" value="Methyltransf_10"/>
    <property type="match status" value="1"/>
</dbReference>
<dbReference type="GeneID" id="33563990"/>
<accession>A0A1Y2GH82</accession>
<feature type="binding site" evidence="6">
    <location>
        <position position="104"/>
    </location>
    <ligand>
        <name>S-adenosyl-L-methionine</name>
        <dbReference type="ChEBI" id="CHEBI:59789"/>
    </ligand>
</feature>
<evidence type="ECO:0000256" key="2">
    <source>
        <dbReference type="ARBA" id="ARBA00022603"/>
    </source>
</evidence>
<dbReference type="FunCoup" id="A0A1Y2GH82">
    <property type="interactions" value="250"/>
</dbReference>
<evidence type="ECO:0000256" key="5">
    <source>
        <dbReference type="PIRNR" id="PIRNR037350"/>
    </source>
</evidence>
<evidence type="ECO:0000313" key="8">
    <source>
        <dbReference type="Proteomes" id="UP000193648"/>
    </source>
</evidence>
<dbReference type="STRING" id="64571.A0A1Y2GH82"/>
<dbReference type="RefSeq" id="XP_021878946.1">
    <property type="nucleotide sequence ID" value="XM_022022146.1"/>
</dbReference>
<dbReference type="Proteomes" id="UP000193648">
    <property type="component" value="Unassembled WGS sequence"/>
</dbReference>
<feature type="binding site" evidence="6">
    <location>
        <position position="179"/>
    </location>
    <ligand>
        <name>S-adenosyl-L-methionine</name>
        <dbReference type="ChEBI" id="CHEBI:59789"/>
    </ligand>
</feature>
<protein>
    <recommendedName>
        <fullName evidence="5">U6 small nuclear RNA (adenine-(43)-N(6))-methyltransferase</fullName>
        <ecNumber evidence="5">2.1.1.-</ecNumber>
    </recommendedName>
</protein>
<keyword evidence="3 5" id="KW-0808">Transferase</keyword>
<dbReference type="GO" id="GO:0000398">
    <property type="term" value="P:mRNA splicing, via spliceosome"/>
    <property type="evidence" value="ECO:0007669"/>
    <property type="project" value="EnsemblFungi"/>
</dbReference>
<dbReference type="PIRSF" id="PIRSF037350">
    <property type="entry name" value="Mtase_ZK1128_prd"/>
    <property type="match status" value="1"/>
</dbReference>
<evidence type="ECO:0000256" key="1">
    <source>
        <dbReference type="ARBA" id="ARBA00005878"/>
    </source>
</evidence>
<reference evidence="7 8" key="1">
    <citation type="submission" date="2016-07" db="EMBL/GenBank/DDBJ databases">
        <title>Pervasive Adenine N6-methylation of Active Genes in Fungi.</title>
        <authorList>
            <consortium name="DOE Joint Genome Institute"/>
            <person name="Mondo S.J."/>
            <person name="Dannebaum R.O."/>
            <person name="Kuo R.C."/>
            <person name="Labutti K."/>
            <person name="Haridas S."/>
            <person name="Kuo A."/>
            <person name="Salamov A."/>
            <person name="Ahrendt S.R."/>
            <person name="Lipzen A."/>
            <person name="Sullivan W."/>
            <person name="Andreopoulos W.B."/>
            <person name="Clum A."/>
            <person name="Lindquist E."/>
            <person name="Daum C."/>
            <person name="Ramamoorthy G.K."/>
            <person name="Gryganskyi A."/>
            <person name="Culley D."/>
            <person name="Magnuson J.K."/>
            <person name="James T.Y."/>
            <person name="O'Malley M.A."/>
            <person name="Stajich J.E."/>
            <person name="Spatafora J.W."/>
            <person name="Visel A."/>
            <person name="Grigoriev I.V."/>
        </authorList>
    </citation>
    <scope>NUCLEOTIDE SEQUENCE [LARGE SCALE GENOMIC DNA]</scope>
    <source>
        <strain evidence="7 8">NRRL 3116</strain>
    </source>
</reference>
<dbReference type="GO" id="GO:0120048">
    <property type="term" value="F:U6 snRNA (adenine-(43)-N(6))-methyltransferase activity"/>
    <property type="evidence" value="ECO:0007669"/>
    <property type="project" value="EnsemblFungi"/>
</dbReference>
<gene>
    <name evidence="7" type="ORF">BCR41DRAFT_339182</name>
</gene>
<dbReference type="EMBL" id="MCFF01000033">
    <property type="protein sequence ID" value="ORZ09676.1"/>
    <property type="molecule type" value="Genomic_DNA"/>
</dbReference>